<proteinExistence type="predicted"/>
<name>A0A0K0FPV2_STRVS</name>
<organism evidence="1 2">
    <name type="scientific">Strongyloides venezuelensis</name>
    <name type="common">Threadworm</name>
    <dbReference type="NCBI Taxonomy" id="75913"/>
    <lineage>
        <taxon>Eukaryota</taxon>
        <taxon>Metazoa</taxon>
        <taxon>Ecdysozoa</taxon>
        <taxon>Nematoda</taxon>
        <taxon>Chromadorea</taxon>
        <taxon>Rhabditida</taxon>
        <taxon>Tylenchina</taxon>
        <taxon>Panagrolaimomorpha</taxon>
        <taxon>Strongyloidoidea</taxon>
        <taxon>Strongyloididae</taxon>
        <taxon>Strongyloides</taxon>
    </lineage>
</organism>
<reference evidence="1" key="1">
    <citation type="submission" date="2014-07" db="EMBL/GenBank/DDBJ databases">
        <authorList>
            <person name="Martin A.A"/>
            <person name="De Silva N."/>
        </authorList>
    </citation>
    <scope>NUCLEOTIDE SEQUENCE</scope>
</reference>
<dbReference type="Proteomes" id="UP000035680">
    <property type="component" value="Unassembled WGS sequence"/>
</dbReference>
<keyword evidence="1" id="KW-1185">Reference proteome</keyword>
<evidence type="ECO:0000313" key="1">
    <source>
        <dbReference type="Proteomes" id="UP000035680"/>
    </source>
</evidence>
<dbReference type="WBParaSite" id="SVE_1124800.1">
    <property type="protein sequence ID" value="SVE_1124800.1"/>
    <property type="gene ID" value="SVE_1124800"/>
</dbReference>
<accession>A0A0K0FPV2</accession>
<protein>
    <submittedName>
        <fullName evidence="2">FLYWCH-type domain-containing protein</fullName>
    </submittedName>
</protein>
<dbReference type="AlphaFoldDB" id="A0A0K0FPV2"/>
<evidence type="ECO:0000313" key="2">
    <source>
        <dbReference type="WBParaSite" id="SVE_1124800.1"/>
    </source>
</evidence>
<reference evidence="2" key="2">
    <citation type="submission" date="2015-08" db="UniProtKB">
        <authorList>
            <consortium name="WormBaseParasite"/>
        </authorList>
    </citation>
    <scope>IDENTIFICATION</scope>
</reference>
<sequence length="291" mass="34174">MSNLSSFNTIVNYIDNGPDSILDYDYLDSSTHNISQSTINNTIVNSDTKTYNDTILNTIDNSTELNHSPLNEVRNMNLYKQFSAILLNEHTFKTRLYEEIDNRQNKNLKNAMLELKLERSIEKECSIDFEESIKCVYLFLYNIYTVLQGIENIKKYYKELNKSQFGENDSFEKIINDIFIYYDHDLPIISWNNIEQKSNGLVWRELPFKRYALFLGTTFLSEFDTLEEGIILWVQLNQLCKDLKLFGINKTLYHLLLLKSDVPMSKVPKPRGRLCKIAHKIYNEIKNISIK</sequence>